<accession>A0A8J8P6T9</accession>
<protein>
    <submittedName>
        <fullName evidence="1">Uncharacterized protein</fullName>
    </submittedName>
</protein>
<evidence type="ECO:0000313" key="1">
    <source>
        <dbReference type="EMBL" id="TNV86576.1"/>
    </source>
</evidence>
<dbReference type="EMBL" id="RRYP01000974">
    <property type="protein sequence ID" value="TNV86576.1"/>
    <property type="molecule type" value="Genomic_DNA"/>
</dbReference>
<dbReference type="OrthoDB" id="327661at2759"/>
<keyword evidence="2" id="KW-1185">Reference proteome</keyword>
<name>A0A8J8P6T9_HALGN</name>
<evidence type="ECO:0000313" key="2">
    <source>
        <dbReference type="Proteomes" id="UP000785679"/>
    </source>
</evidence>
<dbReference type="AlphaFoldDB" id="A0A8J8P6T9"/>
<gene>
    <name evidence="1" type="ORF">FGO68_gene11003</name>
</gene>
<reference evidence="1" key="1">
    <citation type="submission" date="2019-06" db="EMBL/GenBank/DDBJ databases">
        <authorList>
            <person name="Zheng W."/>
        </authorList>
    </citation>
    <scope>NUCLEOTIDE SEQUENCE</scope>
    <source>
        <strain evidence="1">QDHG01</strain>
    </source>
</reference>
<organism evidence="1 2">
    <name type="scientific">Halteria grandinella</name>
    <dbReference type="NCBI Taxonomy" id="5974"/>
    <lineage>
        <taxon>Eukaryota</taxon>
        <taxon>Sar</taxon>
        <taxon>Alveolata</taxon>
        <taxon>Ciliophora</taxon>
        <taxon>Intramacronucleata</taxon>
        <taxon>Spirotrichea</taxon>
        <taxon>Stichotrichia</taxon>
        <taxon>Sporadotrichida</taxon>
        <taxon>Halteriidae</taxon>
        <taxon>Halteria</taxon>
    </lineage>
</organism>
<comment type="caution">
    <text evidence="1">The sequence shown here is derived from an EMBL/GenBank/DDBJ whole genome shotgun (WGS) entry which is preliminary data.</text>
</comment>
<proteinExistence type="predicted"/>
<dbReference type="Proteomes" id="UP000785679">
    <property type="component" value="Unassembled WGS sequence"/>
</dbReference>
<sequence>MYGTYSTDSNRIFIAIVNFLTNKITYTRYLQQIVSGEVFPGVIISDSQFYLGGYDTTIYKATSTSFTAGSYPHGIIYSPTLTCQQVYQYTYPEETLSVNGLTITQTANTYTSSSIAVTDLSSSLPSHSPIIFTQFEGQYVSDCSLNSPVAPNDYTAVSSTQQTTTFIYATETASLTIPITPFTASKLLPLAADPVFTYQLDTYYQPPNGVTVDPATGDIQIISVSLLGAAPQQVVIEGKLSDCQTINAKFTLIGQPNTAPSFQGIGGNVLPELVAVQGDIAIHQLPRIFDPNVAQIITTTLIDGGGNAYPQFIDFTDTSHNVFFISPSVSTPVGSYPMSVQLQDGFTTTTYSLNIVILEVVQTKVNIGSPIFTSILETVTLKIGNVLKYTLPSYTDPDEKDEITISVQLKEAIIFSQYDAAAKQITFKPQNGTYFSAEYKIGIILADNNVFSKKTKYNLAVQIEPDQYINETDDQVDENFIKNGKRIIKSGIKIVKVRRSGNIQLKITSSQIYFATAIARTLQESHIKVFVAEKSEIRAKINDVQEDNILSIKLEFKDRDKISAGMVSHINLKFLGIGFSSSQNLEGCHLRN</sequence>